<name>A0A854QM99_CRYNE</name>
<dbReference type="AlphaFoldDB" id="A0A854QM99"/>
<gene>
    <name evidence="2" type="ORF">C361_02698</name>
</gene>
<protein>
    <submittedName>
        <fullName evidence="2">Uncharacterized protein</fullName>
    </submittedName>
</protein>
<feature type="compositionally biased region" description="Basic and acidic residues" evidence="1">
    <location>
        <begin position="149"/>
        <end position="158"/>
    </location>
</feature>
<evidence type="ECO:0000313" key="3">
    <source>
        <dbReference type="Proteomes" id="UP000199727"/>
    </source>
</evidence>
<dbReference type="OrthoDB" id="2570431at2759"/>
<evidence type="ECO:0000256" key="1">
    <source>
        <dbReference type="SAM" id="MobiDB-lite"/>
    </source>
</evidence>
<evidence type="ECO:0000313" key="2">
    <source>
        <dbReference type="EMBL" id="OXG24149.1"/>
    </source>
</evidence>
<feature type="compositionally biased region" description="Basic and acidic residues" evidence="1">
    <location>
        <begin position="241"/>
        <end position="252"/>
    </location>
</feature>
<accession>A0A854QM99</accession>
<proteinExistence type="predicted"/>
<dbReference type="EMBL" id="AMKT01000034">
    <property type="protein sequence ID" value="OXG24149.1"/>
    <property type="molecule type" value="Genomic_DNA"/>
</dbReference>
<comment type="caution">
    <text evidence="2">The sequence shown here is derived from an EMBL/GenBank/DDBJ whole genome shotgun (WGS) entry which is preliminary data.</text>
</comment>
<organism evidence="2 3">
    <name type="scientific">Cryptococcus neoformans Tu259-1</name>
    <dbReference type="NCBI Taxonomy" id="1230072"/>
    <lineage>
        <taxon>Eukaryota</taxon>
        <taxon>Fungi</taxon>
        <taxon>Dikarya</taxon>
        <taxon>Basidiomycota</taxon>
        <taxon>Agaricomycotina</taxon>
        <taxon>Tremellomycetes</taxon>
        <taxon>Tremellales</taxon>
        <taxon>Cryptococcaceae</taxon>
        <taxon>Cryptococcus</taxon>
        <taxon>Cryptococcus neoformans species complex</taxon>
    </lineage>
</organism>
<sequence length="338" mass="39053">MASAHLRPCQQQGDRLTISIPSQLRLTKSQPNLQLNDRSNSTIEKNPMESDARSQFVGLGEDEGILQERCMILVRERYRRHRYIEKLKKRINTLEYHQQHFIRMYSTDDIPALKVLRNELQTILEEIKVGKVGSEAVLRQAVNPTTFSPRKDGPEDRSANPLSRPFSTMFSSTKHQADLLIPPRRARSMNPGFDQWPPMAQAKEKWIDAWRRRTAEPTNVRELSSSHGDTQNIFLSASFHQPERQPEPRRNEAPFGKQEPVATPMNAVSPSRPSSNYTAVGHSGSQRIVHIEDVNVFNEDDDESEDFPIWSLRRKRHEARGSKLLSKISFPWRRSSYY</sequence>
<feature type="region of interest" description="Disordered" evidence="1">
    <location>
        <begin position="144"/>
        <end position="168"/>
    </location>
</feature>
<reference evidence="2 3" key="1">
    <citation type="submission" date="2017-06" db="EMBL/GenBank/DDBJ databases">
        <title>Global population genomics of the pathogenic fungus Cryptococcus neoformans var. grubii.</title>
        <authorList>
            <person name="Cuomo C."/>
            <person name="Litvintseva A."/>
            <person name="Chen Y."/>
            <person name="Young S."/>
            <person name="Zeng Q."/>
            <person name="Chapman S."/>
            <person name="Gujja S."/>
            <person name="Saif S."/>
            <person name="Birren B."/>
        </authorList>
    </citation>
    <scope>NUCLEOTIDE SEQUENCE [LARGE SCALE GENOMIC DNA]</scope>
    <source>
        <strain evidence="2 3">Tu259-1</strain>
    </source>
</reference>
<feature type="compositionally biased region" description="Polar residues" evidence="1">
    <location>
        <begin position="266"/>
        <end position="280"/>
    </location>
</feature>
<dbReference type="Proteomes" id="UP000199727">
    <property type="component" value="Unassembled WGS sequence"/>
</dbReference>
<feature type="region of interest" description="Disordered" evidence="1">
    <location>
        <begin position="238"/>
        <end position="280"/>
    </location>
</feature>